<protein>
    <recommendedName>
        <fullName evidence="1">Integrase catalytic domain-containing protein</fullName>
    </recommendedName>
</protein>
<dbReference type="PROSITE" id="PS50994">
    <property type="entry name" value="INTEGRASE"/>
    <property type="match status" value="1"/>
</dbReference>
<dbReference type="EMBL" id="JMIH01000014">
    <property type="protein sequence ID" value="KEO75197.1"/>
    <property type="molecule type" value="Genomic_DNA"/>
</dbReference>
<proteinExistence type="predicted"/>
<dbReference type="GO" id="GO:0015074">
    <property type="term" value="P:DNA integration"/>
    <property type="evidence" value="ECO:0007669"/>
    <property type="project" value="InterPro"/>
</dbReference>
<dbReference type="InterPro" id="IPR001584">
    <property type="entry name" value="Integrase_cat-core"/>
</dbReference>
<organism evidence="2 3">
    <name type="scientific">Anditalea andensis</name>
    <dbReference type="NCBI Taxonomy" id="1048983"/>
    <lineage>
        <taxon>Bacteria</taxon>
        <taxon>Pseudomonadati</taxon>
        <taxon>Bacteroidota</taxon>
        <taxon>Cytophagia</taxon>
        <taxon>Cytophagales</taxon>
        <taxon>Cytophagaceae</taxon>
        <taxon>Anditalea</taxon>
    </lineage>
</organism>
<dbReference type="PANTHER" id="PTHR35004:SF8">
    <property type="entry name" value="TRANSPOSASE RV3428C-RELATED"/>
    <property type="match status" value="1"/>
</dbReference>
<dbReference type="PANTHER" id="PTHR35004">
    <property type="entry name" value="TRANSPOSASE RV3428C-RELATED"/>
    <property type="match status" value="1"/>
</dbReference>
<evidence type="ECO:0000313" key="2">
    <source>
        <dbReference type="EMBL" id="KEO75197.1"/>
    </source>
</evidence>
<reference evidence="2 3" key="1">
    <citation type="submission" date="2014-04" db="EMBL/GenBank/DDBJ databases">
        <title>Characterization and application of a salt tolerant electro-active bacterium.</title>
        <authorList>
            <person name="Yang L."/>
            <person name="Wei S."/>
            <person name="Tay Q.X.M."/>
        </authorList>
    </citation>
    <scope>NUCLEOTIDE SEQUENCE [LARGE SCALE GENOMIC DNA]</scope>
    <source>
        <strain evidence="2 3">LY1</strain>
    </source>
</reference>
<comment type="caution">
    <text evidence="2">The sequence shown here is derived from an EMBL/GenBank/DDBJ whole genome shotgun (WGS) entry which is preliminary data.</text>
</comment>
<keyword evidence="3" id="KW-1185">Reference proteome</keyword>
<dbReference type="OrthoDB" id="3193769at2"/>
<dbReference type="Proteomes" id="UP000027821">
    <property type="component" value="Unassembled WGS sequence"/>
</dbReference>
<dbReference type="RefSeq" id="WP_051719842.1">
    <property type="nucleotide sequence ID" value="NZ_JMIH01000014.1"/>
</dbReference>
<gene>
    <name evidence="2" type="ORF">EL17_05900</name>
</gene>
<sequence length="232" mass="26534">MAGKTITMSKLKQIIRHRDNGMALQTISKTVGIARNTVKKYLQLIESKGMGYGDLLDMGDEDLDALLADPGHTSEQRYVDLEDFFPYMEEELRRTGVNRWFLWGEYRQKHPDGYSYSQFCESFRQWRIGRAVSMRMEHLPGDKLFIDFTGDKIPIVDALTGEITEAEVYVATLGYSQYSFVEAVESQKKDDFIASSENALHYFGGAPKALVPDNLKGNYWTEIPFSHPYADN</sequence>
<evidence type="ECO:0000259" key="1">
    <source>
        <dbReference type="PROSITE" id="PS50994"/>
    </source>
</evidence>
<dbReference type="eggNOG" id="COG4584">
    <property type="taxonomic scope" value="Bacteria"/>
</dbReference>
<evidence type="ECO:0000313" key="3">
    <source>
        <dbReference type="Proteomes" id="UP000027821"/>
    </source>
</evidence>
<accession>A0A074LMT5</accession>
<feature type="domain" description="Integrase catalytic" evidence="1">
    <location>
        <begin position="136"/>
        <end position="232"/>
    </location>
</feature>
<name>A0A074LMT5_9BACT</name>
<dbReference type="AlphaFoldDB" id="A0A074LMT5"/>
<dbReference type="STRING" id="1048983.EL17_05900"/>